<evidence type="ECO:0000313" key="5">
    <source>
        <dbReference type="Proteomes" id="UP000332933"/>
    </source>
</evidence>
<reference evidence="4 5" key="1">
    <citation type="submission" date="2019-03" db="EMBL/GenBank/DDBJ databases">
        <authorList>
            <person name="Gaulin E."/>
            <person name="Dumas B."/>
        </authorList>
    </citation>
    <scope>NUCLEOTIDE SEQUENCE [LARGE SCALE GENOMIC DNA]</scope>
    <source>
        <strain evidence="4">CBS 568.67</strain>
    </source>
</reference>
<dbReference type="AlphaFoldDB" id="A0A485KNB3"/>
<gene>
    <name evidence="4" type="primary">Aste57867_9483</name>
    <name evidence="3" type="ORF">As57867_009446</name>
    <name evidence="4" type="ORF">ASTE57867_9483</name>
</gene>
<dbReference type="Pfam" id="PF01833">
    <property type="entry name" value="TIG"/>
    <property type="match status" value="1"/>
</dbReference>
<evidence type="ECO:0000259" key="2">
    <source>
        <dbReference type="Pfam" id="PF01833"/>
    </source>
</evidence>
<accession>A0A485KNB3</accession>
<dbReference type="EMBL" id="CAADRA010005164">
    <property type="protein sequence ID" value="VFT86362.1"/>
    <property type="molecule type" value="Genomic_DNA"/>
</dbReference>
<protein>
    <submittedName>
        <fullName evidence="4">Aste57867_9483 protein</fullName>
    </submittedName>
</protein>
<evidence type="ECO:0000313" key="3">
    <source>
        <dbReference type="EMBL" id="KAF0700003.1"/>
    </source>
</evidence>
<dbReference type="PANTHER" id="PTHR46769">
    <property type="entry name" value="POLYCYSTIC KIDNEY AND HEPATIC DISEASE 1 (AUTOSOMAL RECESSIVE)-LIKE 1"/>
    <property type="match status" value="1"/>
</dbReference>
<dbReference type="InterPro" id="IPR013783">
    <property type="entry name" value="Ig-like_fold"/>
</dbReference>
<dbReference type="InterPro" id="IPR014756">
    <property type="entry name" value="Ig_E-set"/>
</dbReference>
<dbReference type="InterPro" id="IPR052387">
    <property type="entry name" value="Fibrocystin"/>
</dbReference>
<reference evidence="3" key="2">
    <citation type="submission" date="2019-06" db="EMBL/GenBank/DDBJ databases">
        <title>Genomics analysis of Aphanomyces spp. identifies a new class of oomycete effector associated with host adaptation.</title>
        <authorList>
            <person name="Gaulin E."/>
        </authorList>
    </citation>
    <scope>NUCLEOTIDE SEQUENCE</scope>
    <source>
        <strain evidence="3">CBS 578.67</strain>
    </source>
</reference>
<dbReference type="EMBL" id="VJMH01005143">
    <property type="protein sequence ID" value="KAF0700003.1"/>
    <property type="molecule type" value="Genomic_DNA"/>
</dbReference>
<dbReference type="PANTHER" id="PTHR46769:SF2">
    <property type="entry name" value="FIBROCYSTIN-L ISOFORM 2 PRECURSOR-RELATED"/>
    <property type="match status" value="1"/>
</dbReference>
<organism evidence="4 5">
    <name type="scientific">Aphanomyces stellatus</name>
    <dbReference type="NCBI Taxonomy" id="120398"/>
    <lineage>
        <taxon>Eukaryota</taxon>
        <taxon>Sar</taxon>
        <taxon>Stramenopiles</taxon>
        <taxon>Oomycota</taxon>
        <taxon>Saprolegniomycetes</taxon>
        <taxon>Saprolegniales</taxon>
        <taxon>Verrucalvaceae</taxon>
        <taxon>Aphanomyces</taxon>
    </lineage>
</organism>
<keyword evidence="5" id="KW-1185">Reference proteome</keyword>
<dbReference type="OrthoDB" id="125363at2759"/>
<dbReference type="SUPFAM" id="SSF81296">
    <property type="entry name" value="E set domains"/>
    <property type="match status" value="2"/>
</dbReference>
<dbReference type="Proteomes" id="UP000332933">
    <property type="component" value="Unassembled WGS sequence"/>
</dbReference>
<dbReference type="CDD" id="cd00102">
    <property type="entry name" value="IPT"/>
    <property type="match status" value="1"/>
</dbReference>
<name>A0A485KNB3_9STRA</name>
<proteinExistence type="predicted"/>
<keyword evidence="1" id="KW-0732">Signal</keyword>
<dbReference type="Gene3D" id="2.60.40.10">
    <property type="entry name" value="Immunoglobulins"/>
    <property type="match status" value="3"/>
</dbReference>
<evidence type="ECO:0000256" key="1">
    <source>
        <dbReference type="ARBA" id="ARBA00022729"/>
    </source>
</evidence>
<feature type="domain" description="IPT/TIG" evidence="2">
    <location>
        <begin position="610"/>
        <end position="687"/>
    </location>
</feature>
<dbReference type="InterPro" id="IPR002909">
    <property type="entry name" value="IPT_dom"/>
</dbReference>
<evidence type="ECO:0000313" key="4">
    <source>
        <dbReference type="EMBL" id="VFT86362.1"/>
    </source>
</evidence>
<sequence>MPHEETHVPTDDAPFHPECLKPPCGPSTGGTKIIIHGSGFSYSGRTSTKCLIFGDEAGAAIVRFMHGEKILATAPVNVLNSSKIEMRSVPYTRALLSATCETWGVVTLCVSINGSPYVPCKQPFRYYEQPSIFAIEPRALSHAAVLADSVVLAMRLSIAPTPQTPLSPAQRHRLAHDMRLHPLCMRIRTLSSSSMWSIAGQLVPDDDAGDGIPFSLALPSNLPVGVLALEIAFNGVDFVALTAQEKVLWTDWGAHAHFSIFAPPQLRAVAPSCCYYMPNQKLTLDGTDLISYSQHDTAIVRFHRLDDDNLTAQALYSVTASMDRADSTTLCIATPRFNDPGYFILHVSVNDGVHFTTLATPLLVYLKPCCEYLTPEYGVSMGATDLHLRLSFLNPRAHDDHPNIALEEADFADRGHIAVRFLAVNSSTVLHTVRAAISSCRKFIHCSTPRNNTVESFRYSQTEAMALQLTLDGVVYFPLMPKKPFSYYAPPKLLSYSTSQGPIGGGTTFHLHVAVSIPDTFACQLRFRGMRPYILHDVPVTKSADGRHLTCVTPPWQLEAGDHYTMALVELTLNGVDYSSDRSDFTPCTNPHFQGHEHHFLYYDPPLPLGLSPRFLSTQGHSTLSIHGVGLVDYGGPIQVAFSDGHTTTKYVDGRLGKHGHLECHAPPFAPGRCNVAVSLNGQQFSGQWTASGHCIGGPPDIDVVFLHEPIFTALAPARGPVGGGTDLRIFGENFVETGQILVRFVADEIGYEEIVPGTVAEYVVSVVACFDYYLCCCSGVLECITPASPIPQRVVIHWSISGEFLKHTTTIKPAFVFE</sequence>